<dbReference type="InterPro" id="IPR009057">
    <property type="entry name" value="Homeodomain-like_sf"/>
</dbReference>
<keyword evidence="2" id="KW-0238">DNA-binding</keyword>
<dbReference type="InterPro" id="IPR018062">
    <property type="entry name" value="HTH_AraC-typ_CS"/>
</dbReference>
<evidence type="ECO:0000256" key="4">
    <source>
        <dbReference type="SAM" id="MobiDB-lite"/>
    </source>
</evidence>
<dbReference type="PROSITE" id="PS01124">
    <property type="entry name" value="HTH_ARAC_FAMILY_2"/>
    <property type="match status" value="1"/>
</dbReference>
<dbReference type="SUPFAM" id="SSF51182">
    <property type="entry name" value="RmlC-like cupins"/>
    <property type="match status" value="1"/>
</dbReference>
<proteinExistence type="predicted"/>
<dbReference type="GO" id="GO:0003700">
    <property type="term" value="F:DNA-binding transcription factor activity"/>
    <property type="evidence" value="ECO:0007669"/>
    <property type="project" value="InterPro"/>
</dbReference>
<name>A0A1M4MVF4_9RHOB</name>
<dbReference type="Proteomes" id="UP000184085">
    <property type="component" value="Unassembled WGS sequence"/>
</dbReference>
<sequence>MKTDDEHRTSAYETQFPTGQAGLTERPYCRTFTHGWADVPYHWHRALEVVFVLRGQLRLMVEGLACDMSAGDVMIINSNIPHNSVSKTRDTLVCGVHLDPYHFERSGLPEFSTRHFLCRSFLHSRSFSEKIAPMKALIARLIIGLPDQPEDAMSRAIAADMLALFIYANIPFKDQDPSEDAVRSAGRARILRLLNELDPVAGVDTLGAIAERENLSLSYLSRQFKEHLGMGYKTYALNLRLDKAAEDLLRTDATVTDIAARLQFGNPTVFYKKFKERFGWSPTDYRRQRPDFSGDQTMSDQDIRDIRQLLTARFPDIKDGVERILFPTSYVGRRRLMSGPHEASAQRPDALRPLATR</sequence>
<dbReference type="InterPro" id="IPR018060">
    <property type="entry name" value="HTH_AraC"/>
</dbReference>
<feature type="region of interest" description="Disordered" evidence="4">
    <location>
        <begin position="337"/>
        <end position="357"/>
    </location>
</feature>
<evidence type="ECO:0000259" key="5">
    <source>
        <dbReference type="PROSITE" id="PS01124"/>
    </source>
</evidence>
<reference evidence="7" key="1">
    <citation type="submission" date="2016-09" db="EMBL/GenBank/DDBJ databases">
        <authorList>
            <person name="Wibberg D."/>
        </authorList>
    </citation>
    <scope>NUCLEOTIDE SEQUENCE [LARGE SCALE GENOMIC DNA]</scope>
</reference>
<dbReference type="Gene3D" id="2.60.120.10">
    <property type="entry name" value="Jelly Rolls"/>
    <property type="match status" value="1"/>
</dbReference>
<dbReference type="InterPro" id="IPR014710">
    <property type="entry name" value="RmlC-like_jellyroll"/>
</dbReference>
<dbReference type="Gene3D" id="1.10.10.60">
    <property type="entry name" value="Homeodomain-like"/>
    <property type="match status" value="2"/>
</dbReference>
<dbReference type="GO" id="GO:0043565">
    <property type="term" value="F:sequence-specific DNA binding"/>
    <property type="evidence" value="ECO:0007669"/>
    <property type="project" value="InterPro"/>
</dbReference>
<keyword evidence="3" id="KW-0804">Transcription</keyword>
<protein>
    <recommendedName>
        <fullName evidence="5">HTH araC/xylS-type domain-containing protein</fullName>
    </recommendedName>
</protein>
<evidence type="ECO:0000313" key="7">
    <source>
        <dbReference type="Proteomes" id="UP000184085"/>
    </source>
</evidence>
<dbReference type="AlphaFoldDB" id="A0A1M4MVF4"/>
<accession>A0A1M4MVF4</accession>
<dbReference type="SUPFAM" id="SSF46689">
    <property type="entry name" value="Homeodomain-like"/>
    <property type="match status" value="1"/>
</dbReference>
<keyword evidence="1" id="KW-0805">Transcription regulation</keyword>
<dbReference type="EMBL" id="FMJB01000019">
    <property type="protein sequence ID" value="SCM66313.1"/>
    <property type="molecule type" value="Genomic_DNA"/>
</dbReference>
<dbReference type="PANTHER" id="PTHR43280:SF2">
    <property type="entry name" value="HTH-TYPE TRANSCRIPTIONAL REGULATOR EXSA"/>
    <property type="match status" value="1"/>
</dbReference>
<evidence type="ECO:0000256" key="2">
    <source>
        <dbReference type="ARBA" id="ARBA00023125"/>
    </source>
</evidence>
<organism evidence="6 7">
    <name type="scientific">Donghicola eburneus</name>
    <dbReference type="NCBI Taxonomy" id="393278"/>
    <lineage>
        <taxon>Bacteria</taxon>
        <taxon>Pseudomonadati</taxon>
        <taxon>Pseudomonadota</taxon>
        <taxon>Alphaproteobacteria</taxon>
        <taxon>Rhodobacterales</taxon>
        <taxon>Roseobacteraceae</taxon>
        <taxon>Donghicola</taxon>
    </lineage>
</organism>
<dbReference type="InterPro" id="IPR011051">
    <property type="entry name" value="RmlC_Cupin_sf"/>
</dbReference>
<gene>
    <name evidence="6" type="ORF">KARMA_0487</name>
</gene>
<dbReference type="PANTHER" id="PTHR43280">
    <property type="entry name" value="ARAC-FAMILY TRANSCRIPTIONAL REGULATOR"/>
    <property type="match status" value="1"/>
</dbReference>
<evidence type="ECO:0000256" key="1">
    <source>
        <dbReference type="ARBA" id="ARBA00023015"/>
    </source>
</evidence>
<feature type="domain" description="HTH araC/xylS-type" evidence="5">
    <location>
        <begin position="188"/>
        <end position="288"/>
    </location>
</feature>
<keyword evidence="7" id="KW-1185">Reference proteome</keyword>
<dbReference type="PROSITE" id="PS00041">
    <property type="entry name" value="HTH_ARAC_FAMILY_1"/>
    <property type="match status" value="1"/>
</dbReference>
<dbReference type="InterPro" id="IPR013096">
    <property type="entry name" value="Cupin_2"/>
</dbReference>
<dbReference type="SMART" id="SM00342">
    <property type="entry name" value="HTH_ARAC"/>
    <property type="match status" value="1"/>
</dbReference>
<evidence type="ECO:0000313" key="6">
    <source>
        <dbReference type="EMBL" id="SCM66313.1"/>
    </source>
</evidence>
<dbReference type="Pfam" id="PF12833">
    <property type="entry name" value="HTH_18"/>
    <property type="match status" value="1"/>
</dbReference>
<dbReference type="Pfam" id="PF07883">
    <property type="entry name" value="Cupin_2"/>
    <property type="match status" value="1"/>
</dbReference>
<dbReference type="RefSeq" id="WP_072703521.1">
    <property type="nucleotide sequence ID" value="NZ_FMJB01000019.1"/>
</dbReference>
<evidence type="ECO:0000256" key="3">
    <source>
        <dbReference type="ARBA" id="ARBA00023163"/>
    </source>
</evidence>